<accession>A0A420DVL5</accession>
<name>A0A420DVL5_9FLAO</name>
<keyword evidence="3" id="KW-1185">Reference proteome</keyword>
<protein>
    <submittedName>
        <fullName evidence="2">Uncharacterized protein</fullName>
    </submittedName>
</protein>
<feature type="signal peptide" evidence="1">
    <location>
        <begin position="1"/>
        <end position="26"/>
    </location>
</feature>
<evidence type="ECO:0000313" key="2">
    <source>
        <dbReference type="EMBL" id="RKE98256.1"/>
    </source>
</evidence>
<dbReference type="InterPro" id="IPR058060">
    <property type="entry name" value="HYC_CC_PP"/>
</dbReference>
<gene>
    <name evidence="2" type="ORF">BXY80_0334</name>
</gene>
<organism evidence="2 3">
    <name type="scientific">Ichthyenterobacterium magnum</name>
    <dbReference type="NCBI Taxonomy" id="1230530"/>
    <lineage>
        <taxon>Bacteria</taxon>
        <taxon>Pseudomonadati</taxon>
        <taxon>Bacteroidota</taxon>
        <taxon>Flavobacteriia</taxon>
        <taxon>Flavobacteriales</taxon>
        <taxon>Flavobacteriaceae</taxon>
        <taxon>Ichthyenterobacterium</taxon>
    </lineage>
</organism>
<keyword evidence="1" id="KW-0732">Signal</keyword>
<dbReference type="InterPro" id="IPR058512">
    <property type="entry name" value="DUF8199"/>
</dbReference>
<comment type="caution">
    <text evidence="2">The sequence shown here is derived from an EMBL/GenBank/DDBJ whole genome shotgun (WGS) entry which is preliminary data.</text>
</comment>
<dbReference type="Proteomes" id="UP000284892">
    <property type="component" value="Unassembled WGS sequence"/>
</dbReference>
<dbReference type="NCBIfam" id="NF047658">
    <property type="entry name" value="HYC_CC_PP"/>
    <property type="match status" value="1"/>
</dbReference>
<dbReference type="Pfam" id="PF26622">
    <property type="entry name" value="DUF8199"/>
    <property type="match status" value="1"/>
</dbReference>
<reference evidence="2 3" key="1">
    <citation type="submission" date="2018-09" db="EMBL/GenBank/DDBJ databases">
        <title>Genomic Encyclopedia of Archaeal and Bacterial Type Strains, Phase II (KMG-II): from individual species to whole genera.</title>
        <authorList>
            <person name="Goeker M."/>
        </authorList>
    </citation>
    <scope>NUCLEOTIDE SEQUENCE [LARGE SCALE GENOMIC DNA]</scope>
    <source>
        <strain evidence="2 3">DSM 26283</strain>
    </source>
</reference>
<evidence type="ECO:0000313" key="3">
    <source>
        <dbReference type="Proteomes" id="UP000284892"/>
    </source>
</evidence>
<evidence type="ECO:0000256" key="1">
    <source>
        <dbReference type="SAM" id="SignalP"/>
    </source>
</evidence>
<dbReference type="EMBL" id="RAQJ01000001">
    <property type="protein sequence ID" value="RKE98256.1"/>
    <property type="molecule type" value="Genomic_DNA"/>
</dbReference>
<dbReference type="RefSeq" id="WP_317124924.1">
    <property type="nucleotide sequence ID" value="NZ_RAQJ01000001.1"/>
</dbReference>
<feature type="chain" id="PRO_5019442621" evidence="1">
    <location>
        <begin position="27"/>
        <end position="135"/>
    </location>
</feature>
<sequence length="135" mass="15391">MIKQILHKVFSINMALLVLLSTVSFTVEKHYCGDALIDASVFSEVEKCASEAYEIELEKITKKPCCKDVVDVIEGQDELQKTSFDDLDQQLFLTAYFKSYKNLFEGLPNHVIPHKDYSPPNLVFDIQLLDAVFLI</sequence>
<dbReference type="AlphaFoldDB" id="A0A420DVL5"/>
<proteinExistence type="predicted"/>